<evidence type="ECO:0000313" key="1">
    <source>
        <dbReference type="EMBL" id="CAJ2653598.1"/>
    </source>
</evidence>
<dbReference type="Proteomes" id="UP001177021">
    <property type="component" value="Unassembled WGS sequence"/>
</dbReference>
<protein>
    <submittedName>
        <fullName evidence="1">Uncharacterized protein</fullName>
    </submittedName>
</protein>
<comment type="caution">
    <text evidence="1">The sequence shown here is derived from an EMBL/GenBank/DDBJ whole genome shotgun (WGS) entry which is preliminary data.</text>
</comment>
<name>A0ACB0KCW4_TRIPR</name>
<evidence type="ECO:0000313" key="2">
    <source>
        <dbReference type="Proteomes" id="UP001177021"/>
    </source>
</evidence>
<gene>
    <name evidence="1" type="ORF">MILVUS5_LOCUS20906</name>
</gene>
<sequence length="240" mass="26143">MARQRLTREPRLPLPRLVLRAPIPAPANVNQAPEEENVVLTPPHVNPTPDTEIRYRGVRKRPWGRYAAEIRDPSKKARVWLGTFNTALEAARAYDEKAIMFRGAKAKTNFPIPEHILAAAEIPAAAPAAHRVNDRIELLNFEIPVNRPTSSGMSSTVESFSGPRAVVVGSSSTTAVSRVPVGPDHSDCDSSSSVVDDDDDDEDCVVVASSSSSVKKPLEIDLNFPAPMNDEEIRATALHL</sequence>
<keyword evidence="2" id="KW-1185">Reference proteome</keyword>
<accession>A0ACB0KCW4</accession>
<dbReference type="EMBL" id="CASHSV030000206">
    <property type="protein sequence ID" value="CAJ2653598.1"/>
    <property type="molecule type" value="Genomic_DNA"/>
</dbReference>
<organism evidence="1 2">
    <name type="scientific">Trifolium pratense</name>
    <name type="common">Red clover</name>
    <dbReference type="NCBI Taxonomy" id="57577"/>
    <lineage>
        <taxon>Eukaryota</taxon>
        <taxon>Viridiplantae</taxon>
        <taxon>Streptophyta</taxon>
        <taxon>Embryophyta</taxon>
        <taxon>Tracheophyta</taxon>
        <taxon>Spermatophyta</taxon>
        <taxon>Magnoliopsida</taxon>
        <taxon>eudicotyledons</taxon>
        <taxon>Gunneridae</taxon>
        <taxon>Pentapetalae</taxon>
        <taxon>rosids</taxon>
        <taxon>fabids</taxon>
        <taxon>Fabales</taxon>
        <taxon>Fabaceae</taxon>
        <taxon>Papilionoideae</taxon>
        <taxon>50 kb inversion clade</taxon>
        <taxon>NPAAA clade</taxon>
        <taxon>Hologalegina</taxon>
        <taxon>IRL clade</taxon>
        <taxon>Trifolieae</taxon>
        <taxon>Trifolium</taxon>
    </lineage>
</organism>
<reference evidence="1" key="1">
    <citation type="submission" date="2023-10" db="EMBL/GenBank/DDBJ databases">
        <authorList>
            <person name="Rodriguez Cubillos JULIANA M."/>
            <person name="De Vega J."/>
        </authorList>
    </citation>
    <scope>NUCLEOTIDE SEQUENCE</scope>
</reference>
<proteinExistence type="predicted"/>